<dbReference type="AlphaFoldDB" id="A0A0F9I6G5"/>
<evidence type="ECO:0000313" key="1">
    <source>
        <dbReference type="EMBL" id="KKL89390.1"/>
    </source>
</evidence>
<comment type="caution">
    <text evidence="1">The sequence shown here is derived from an EMBL/GenBank/DDBJ whole genome shotgun (WGS) entry which is preliminary data.</text>
</comment>
<accession>A0A0F9I6G5</accession>
<organism evidence="1">
    <name type="scientific">marine sediment metagenome</name>
    <dbReference type="NCBI Taxonomy" id="412755"/>
    <lineage>
        <taxon>unclassified sequences</taxon>
        <taxon>metagenomes</taxon>
        <taxon>ecological metagenomes</taxon>
    </lineage>
</organism>
<gene>
    <name evidence="1" type="ORF">LCGC14_1915140</name>
</gene>
<proteinExistence type="predicted"/>
<reference evidence="1" key="1">
    <citation type="journal article" date="2015" name="Nature">
        <title>Complex archaea that bridge the gap between prokaryotes and eukaryotes.</title>
        <authorList>
            <person name="Spang A."/>
            <person name="Saw J.H."/>
            <person name="Jorgensen S.L."/>
            <person name="Zaremba-Niedzwiedzka K."/>
            <person name="Martijn J."/>
            <person name="Lind A.E."/>
            <person name="van Eijk R."/>
            <person name="Schleper C."/>
            <person name="Guy L."/>
            <person name="Ettema T.J."/>
        </authorList>
    </citation>
    <scope>NUCLEOTIDE SEQUENCE</scope>
</reference>
<protein>
    <submittedName>
        <fullName evidence="1">Uncharacterized protein</fullName>
    </submittedName>
</protein>
<sequence>MTKGMKSSEFYLAVATVICIVLSDVVGIDLNPGTIVAAVSPIIGYILSRGMAKTETK</sequence>
<dbReference type="EMBL" id="LAZR01020298">
    <property type="protein sequence ID" value="KKL89390.1"/>
    <property type="molecule type" value="Genomic_DNA"/>
</dbReference>
<name>A0A0F9I6G5_9ZZZZ</name>